<dbReference type="PANTHER" id="PTHR43630:SF1">
    <property type="entry name" value="POLY-BETA-1,6-N-ACETYL-D-GLUCOSAMINE SYNTHASE"/>
    <property type="match status" value="1"/>
</dbReference>
<gene>
    <name evidence="5" type="ORF">CLV37_104233</name>
</gene>
<keyword evidence="3 5" id="KW-0808">Transferase</keyword>
<keyword evidence="2" id="KW-0328">Glycosyltransferase</keyword>
<evidence type="ECO:0000256" key="1">
    <source>
        <dbReference type="ARBA" id="ARBA00006739"/>
    </source>
</evidence>
<dbReference type="PANTHER" id="PTHR43630">
    <property type="entry name" value="POLY-BETA-1,6-N-ACETYL-D-GLUCOSAMINE SYNTHASE"/>
    <property type="match status" value="1"/>
</dbReference>
<protein>
    <submittedName>
        <fullName evidence="5">Glycosyl transferase family 2</fullName>
    </submittedName>
</protein>
<dbReference type="Proteomes" id="UP000238083">
    <property type="component" value="Unassembled WGS sequence"/>
</dbReference>
<organism evidence="5 6">
    <name type="scientific">Kineococcus rhizosphaerae</name>
    <dbReference type="NCBI Taxonomy" id="559628"/>
    <lineage>
        <taxon>Bacteria</taxon>
        <taxon>Bacillati</taxon>
        <taxon>Actinomycetota</taxon>
        <taxon>Actinomycetes</taxon>
        <taxon>Kineosporiales</taxon>
        <taxon>Kineosporiaceae</taxon>
        <taxon>Kineococcus</taxon>
    </lineage>
</organism>
<dbReference type="SUPFAM" id="SSF53448">
    <property type="entry name" value="Nucleotide-diphospho-sugar transferases"/>
    <property type="match status" value="1"/>
</dbReference>
<proteinExistence type="inferred from homology"/>
<dbReference type="RefSeq" id="WP_106209874.1">
    <property type="nucleotide sequence ID" value="NZ_PVZF01000004.1"/>
</dbReference>
<dbReference type="EMBL" id="PVZF01000004">
    <property type="protein sequence ID" value="PRY16020.1"/>
    <property type="molecule type" value="Genomic_DNA"/>
</dbReference>
<name>A0A2T0R5I1_9ACTN</name>
<reference evidence="5 6" key="1">
    <citation type="submission" date="2018-03" db="EMBL/GenBank/DDBJ databases">
        <title>Genomic Encyclopedia of Archaeal and Bacterial Type Strains, Phase II (KMG-II): from individual species to whole genera.</title>
        <authorList>
            <person name="Goeker M."/>
        </authorList>
    </citation>
    <scope>NUCLEOTIDE SEQUENCE [LARGE SCALE GENOMIC DNA]</scope>
    <source>
        <strain evidence="5 6">DSM 19711</strain>
    </source>
</reference>
<accession>A0A2T0R5I1</accession>
<sequence>MATKRSVLAVALGLSAAVGHVVYPLAVAAAARRRTDEPVPAPEQWPAVTVLVPAYLEAGVIAAKIANVEKNGYQGELEILVVADGDPRTAAVAREAGARVLLLEERHGKSQALNKGMAAASHDLVVISDANSELEYDALAYLVSRLVVEGTGAVAGEKLEGTGGELAYWRFESWIKRNEARLGTTLGLDGGLCAVRREAWQPIPQDISNDDFWIALDQMDRGWAVAYEPRALMTEPSIGAFNLSWERKTRVLGGGLHVMSRKRHLLDPRRGLVSAELWGHKLWRSTLGPVSHLALLGVATASVRRSRTARLFLAGHAVGAAALVAQEKGVRVPLPGRVVAQVLYLQLVAFGGMRRYLRGDRVLRWDKPER</sequence>
<dbReference type="GO" id="GO:0016757">
    <property type="term" value="F:glycosyltransferase activity"/>
    <property type="evidence" value="ECO:0007669"/>
    <property type="project" value="UniProtKB-KW"/>
</dbReference>
<comment type="similarity">
    <text evidence="1">Belongs to the glycosyltransferase 2 family.</text>
</comment>
<evidence type="ECO:0000313" key="6">
    <source>
        <dbReference type="Proteomes" id="UP000238083"/>
    </source>
</evidence>
<evidence type="ECO:0000256" key="2">
    <source>
        <dbReference type="ARBA" id="ARBA00022676"/>
    </source>
</evidence>
<keyword evidence="6" id="KW-1185">Reference proteome</keyword>
<dbReference type="InterPro" id="IPR029044">
    <property type="entry name" value="Nucleotide-diphossugar_trans"/>
</dbReference>
<evidence type="ECO:0000256" key="3">
    <source>
        <dbReference type="ARBA" id="ARBA00022679"/>
    </source>
</evidence>
<evidence type="ECO:0000313" key="5">
    <source>
        <dbReference type="EMBL" id="PRY16020.1"/>
    </source>
</evidence>
<dbReference type="InterPro" id="IPR001173">
    <property type="entry name" value="Glyco_trans_2-like"/>
</dbReference>
<evidence type="ECO:0000259" key="4">
    <source>
        <dbReference type="Pfam" id="PF00535"/>
    </source>
</evidence>
<dbReference type="AlphaFoldDB" id="A0A2T0R5I1"/>
<comment type="caution">
    <text evidence="5">The sequence shown here is derived from an EMBL/GenBank/DDBJ whole genome shotgun (WGS) entry which is preliminary data.</text>
</comment>
<dbReference type="OrthoDB" id="5243838at2"/>
<dbReference type="Pfam" id="PF00535">
    <property type="entry name" value="Glycos_transf_2"/>
    <property type="match status" value="1"/>
</dbReference>
<feature type="domain" description="Glycosyltransferase 2-like" evidence="4">
    <location>
        <begin position="49"/>
        <end position="197"/>
    </location>
</feature>
<dbReference type="Gene3D" id="3.90.550.10">
    <property type="entry name" value="Spore Coat Polysaccharide Biosynthesis Protein SpsA, Chain A"/>
    <property type="match status" value="1"/>
</dbReference>